<evidence type="ECO:0000313" key="1">
    <source>
        <dbReference type="EMBL" id="PSU29086.1"/>
    </source>
</evidence>
<dbReference type="Proteomes" id="UP000241222">
    <property type="component" value="Unassembled WGS sequence"/>
</dbReference>
<comment type="caution">
    <text evidence="1">The sequence shown here is derived from an EMBL/GenBank/DDBJ whole genome shotgun (WGS) entry which is preliminary data.</text>
</comment>
<sequence>MYIIDRGENLDIDGSDIFVPTFENMRTKLKSEFEGELSPELIDKVMTEEYSEKFRGHWDAFHNDLAASGKHWSKSFDSNESESFANKYFKSNLDTSSFTTRQEILSEIGAWEVFRGDGLTEFNNIKGKPGAIEILEIQHMPDTIENLMSQDKIKTIKL</sequence>
<reference evidence="1 2" key="1">
    <citation type="submission" date="2018-03" db="EMBL/GenBank/DDBJ databases">
        <title>Whole genome sequencing of Histamine producing bacteria.</title>
        <authorList>
            <person name="Butler K."/>
        </authorList>
    </citation>
    <scope>NUCLEOTIDE SEQUENCE [LARGE SCALE GENOMIC DNA]</scope>
    <source>
        <strain evidence="1 2">JCM 13586</strain>
    </source>
</reference>
<accession>A0A2T3IL68</accession>
<gene>
    <name evidence="1" type="ORF">C9I99_25515</name>
</gene>
<proteinExistence type="predicted"/>
<keyword evidence="2" id="KW-1185">Reference proteome</keyword>
<name>A0A2T3IL68_9GAMM</name>
<dbReference type="AlphaFoldDB" id="A0A2T3IL68"/>
<evidence type="ECO:0000313" key="2">
    <source>
        <dbReference type="Proteomes" id="UP000241222"/>
    </source>
</evidence>
<dbReference type="EMBL" id="PYMH01000021">
    <property type="protein sequence ID" value="PSU29086.1"/>
    <property type="molecule type" value="Genomic_DNA"/>
</dbReference>
<protein>
    <submittedName>
        <fullName evidence="1">Uncharacterized protein</fullName>
    </submittedName>
</protein>
<organism evidence="1 2">
    <name type="scientific">Photobacterium lutimaris</name>
    <dbReference type="NCBI Taxonomy" id="388278"/>
    <lineage>
        <taxon>Bacteria</taxon>
        <taxon>Pseudomonadati</taxon>
        <taxon>Pseudomonadota</taxon>
        <taxon>Gammaproteobacteria</taxon>
        <taxon>Vibrionales</taxon>
        <taxon>Vibrionaceae</taxon>
        <taxon>Photobacterium</taxon>
    </lineage>
</organism>